<evidence type="ECO:0000256" key="1">
    <source>
        <dbReference type="SAM" id="MobiDB-lite"/>
    </source>
</evidence>
<dbReference type="InterPro" id="IPR031441">
    <property type="entry name" value="Brme1"/>
</dbReference>
<dbReference type="AlphaFoldDB" id="A0A6G0JAU4"/>
<feature type="compositionally biased region" description="Polar residues" evidence="1">
    <location>
        <begin position="366"/>
        <end position="379"/>
    </location>
</feature>
<sequence>MKRRRESTAARKQQQDRLNVRKDEAVFYCPLLSKHQRTSCGIHFLHSVSNGNALRLGRDTPITDVKSPFHGSTGKERWPKEKPRTTTAYLHPSLGHSGQRKRECPSDEIPETDDVQATLHHLDTEGINKAADDALLQCPQAPLQESTVITAQPHQSCLTKQEPVTGEKDAEATNEVTVKAVEVQEETVPNSEHQLKGFRVHSHNHVNKSGEDMEETAEECNRSPSLTCTDQLQVFLPTCEKEDGSYTTALGEQPAAKESSQCHLKRNQETSHEAHSNVFVVDDKEITKEAAAGLPAKKKRRMGMCGLTEKERTHFLQTQKRENGQSGPERVEKQICKDTADLTTQEEMIRSSPPLPSSLPIPGGSVTEQTDIKLQSSHSGGDDRAVSEVRPAVSVSAGTSTVSDPGCSEDKSEEGILTGPEQTGDTKSDLPAEEREEKEQQELEERAAKIMDKKPEDQIKQGEDGSAVVDQSPTQNVDLEAAPLQVNSATRATNKKEELTDDAGAGASSLDTGGGFNGGSVELCEASLTPSGTERNDSCDAHDEPGDGPSPLNADLFGSGYLDFVSDSQLNTIALTEEEDDLGSADCYEATDLMCGLITELSSLNRKVMATHRELEILRRSSKSSRSSIR</sequence>
<feature type="region of interest" description="Disordered" evidence="1">
    <location>
        <begin position="529"/>
        <end position="554"/>
    </location>
</feature>
<comment type="caution">
    <text evidence="2">The sequence shown here is derived from an EMBL/GenBank/DDBJ whole genome shotgun (WGS) entry which is preliminary data.</text>
</comment>
<feature type="region of interest" description="Disordered" evidence="1">
    <location>
        <begin position="345"/>
        <end position="515"/>
    </location>
</feature>
<name>A0A6G0JAU4_LARCR</name>
<evidence type="ECO:0000313" key="2">
    <source>
        <dbReference type="EMBL" id="KAE8300868.1"/>
    </source>
</evidence>
<feature type="compositionally biased region" description="Low complexity" evidence="1">
    <location>
        <begin position="392"/>
        <end position="403"/>
    </location>
</feature>
<keyword evidence="3" id="KW-1185">Reference proteome</keyword>
<proteinExistence type="predicted"/>
<evidence type="ECO:0000313" key="3">
    <source>
        <dbReference type="Proteomes" id="UP000424527"/>
    </source>
</evidence>
<feature type="compositionally biased region" description="Basic and acidic residues" evidence="1">
    <location>
        <begin position="534"/>
        <end position="545"/>
    </location>
</feature>
<reference evidence="2 3" key="1">
    <citation type="submission" date="2019-07" db="EMBL/GenBank/DDBJ databases">
        <title>Chromosome genome assembly for large yellow croaker.</title>
        <authorList>
            <person name="Xiao S."/>
        </authorList>
    </citation>
    <scope>NUCLEOTIDE SEQUENCE [LARGE SCALE GENOMIC DNA]</scope>
    <source>
        <strain evidence="2">JMULYC20181020</strain>
        <tissue evidence="2">Muscle</tissue>
    </source>
</reference>
<accession>A0A6G0JAU4</accession>
<feature type="compositionally biased region" description="Basic and acidic residues" evidence="1">
    <location>
        <begin position="73"/>
        <end position="84"/>
    </location>
</feature>
<gene>
    <name evidence="2" type="ORF">D5F01_LYC01017</name>
</gene>
<dbReference type="Proteomes" id="UP000424527">
    <property type="component" value="Unassembled WGS sequence"/>
</dbReference>
<organism evidence="2 3">
    <name type="scientific">Larimichthys crocea</name>
    <name type="common">Large yellow croaker</name>
    <name type="synonym">Pseudosciaena crocea</name>
    <dbReference type="NCBI Taxonomy" id="215358"/>
    <lineage>
        <taxon>Eukaryota</taxon>
        <taxon>Metazoa</taxon>
        <taxon>Chordata</taxon>
        <taxon>Craniata</taxon>
        <taxon>Vertebrata</taxon>
        <taxon>Euteleostomi</taxon>
        <taxon>Actinopterygii</taxon>
        <taxon>Neopterygii</taxon>
        <taxon>Teleostei</taxon>
        <taxon>Neoteleostei</taxon>
        <taxon>Acanthomorphata</taxon>
        <taxon>Eupercaria</taxon>
        <taxon>Sciaenidae</taxon>
        <taxon>Larimichthys</taxon>
    </lineage>
</organism>
<feature type="region of interest" description="Disordered" evidence="1">
    <location>
        <begin position="311"/>
        <end position="333"/>
    </location>
</feature>
<feature type="region of interest" description="Disordered" evidence="1">
    <location>
        <begin position="64"/>
        <end position="109"/>
    </location>
</feature>
<protein>
    <submittedName>
        <fullName evidence="2">Uncharacterized protein</fullName>
    </submittedName>
</protein>
<dbReference type="GO" id="GO:1990918">
    <property type="term" value="P:double-strand break repair involved in meiotic recombination"/>
    <property type="evidence" value="ECO:0007669"/>
    <property type="project" value="InterPro"/>
</dbReference>
<feature type="compositionally biased region" description="Basic and acidic residues" evidence="1">
    <location>
        <begin position="424"/>
        <end position="463"/>
    </location>
</feature>
<dbReference type="Pfam" id="PF15710">
    <property type="entry name" value="Brme1"/>
    <property type="match status" value="1"/>
</dbReference>
<dbReference type="EMBL" id="REGW02000001">
    <property type="protein sequence ID" value="KAE8300868.1"/>
    <property type="molecule type" value="Genomic_DNA"/>
</dbReference>